<keyword evidence="7" id="KW-1005">Bacterial flagellum biogenesis</keyword>
<evidence type="ECO:0000256" key="7">
    <source>
        <dbReference type="RuleBase" id="RU364093"/>
    </source>
</evidence>
<evidence type="ECO:0000313" key="8">
    <source>
        <dbReference type="EMBL" id="EMZ39014.1"/>
    </source>
</evidence>
<keyword evidence="5 7" id="KW-1133">Transmembrane helix</keyword>
<dbReference type="AlphaFoldDB" id="N2BQ63"/>
<dbReference type="PRINTS" id="PR00949">
    <property type="entry name" value="TYPE3IMAPROT"/>
</dbReference>
<gene>
    <name evidence="7" type="primary">flhA</name>
    <name evidence="8" type="ORF">C823_00177</name>
</gene>
<evidence type="ECO:0000313" key="9">
    <source>
        <dbReference type="Proteomes" id="UP000012589"/>
    </source>
</evidence>
<dbReference type="NCBIfam" id="TIGR01398">
    <property type="entry name" value="FlhA"/>
    <property type="match status" value="1"/>
</dbReference>
<dbReference type="Gene3D" id="3.40.30.60">
    <property type="entry name" value="FHIPEP family, domain 1"/>
    <property type="match status" value="1"/>
</dbReference>
<evidence type="ECO:0000256" key="2">
    <source>
        <dbReference type="ARBA" id="ARBA00008835"/>
    </source>
</evidence>
<protein>
    <recommendedName>
        <fullName evidence="7">Flagellar biosynthesis protein FlhA</fullName>
    </recommendedName>
</protein>
<feature type="transmembrane region" description="Helical" evidence="7">
    <location>
        <begin position="61"/>
        <end position="82"/>
    </location>
</feature>
<dbReference type="HOGENOM" id="CLU_015346_3_0_9"/>
<dbReference type="Pfam" id="PF00771">
    <property type="entry name" value="FHIPEP"/>
    <property type="match status" value="1"/>
</dbReference>
<feature type="transmembrane region" description="Helical" evidence="7">
    <location>
        <begin position="102"/>
        <end position="120"/>
    </location>
</feature>
<keyword evidence="9" id="KW-1185">Reference proteome</keyword>
<dbReference type="GO" id="GO:0009306">
    <property type="term" value="P:protein secretion"/>
    <property type="evidence" value="ECO:0007669"/>
    <property type="project" value="InterPro"/>
</dbReference>
<organism evidence="8 9">
    <name type="scientific">Eubacterium plexicaudatum ASF492</name>
    <dbReference type="NCBI Taxonomy" id="1235802"/>
    <lineage>
        <taxon>Bacteria</taxon>
        <taxon>Bacillati</taxon>
        <taxon>Bacillota</taxon>
        <taxon>Clostridia</taxon>
        <taxon>Eubacteriales</taxon>
        <taxon>Eubacteriaceae</taxon>
        <taxon>Eubacterium</taxon>
    </lineage>
</organism>
<feature type="transmembrane region" description="Helical" evidence="7">
    <location>
        <begin position="7"/>
        <end position="24"/>
    </location>
</feature>
<evidence type="ECO:0000256" key="4">
    <source>
        <dbReference type="ARBA" id="ARBA00022692"/>
    </source>
</evidence>
<dbReference type="PANTHER" id="PTHR30161:SF1">
    <property type="entry name" value="FLAGELLAR BIOSYNTHESIS PROTEIN FLHA-RELATED"/>
    <property type="match status" value="1"/>
</dbReference>
<comment type="caution">
    <text evidence="7">Lacks conserved residue(s) required for the propagation of feature annotation.</text>
</comment>
<dbReference type="InterPro" id="IPR001712">
    <property type="entry name" value="T3SS_FHIPEP"/>
</dbReference>
<dbReference type="Gene3D" id="1.10.8.540">
    <property type="entry name" value="FHIPEP family, domain 3"/>
    <property type="match status" value="1"/>
</dbReference>
<evidence type="ECO:0000256" key="5">
    <source>
        <dbReference type="ARBA" id="ARBA00022989"/>
    </source>
</evidence>
<evidence type="ECO:0000256" key="6">
    <source>
        <dbReference type="ARBA" id="ARBA00023136"/>
    </source>
</evidence>
<dbReference type="STRING" id="1235802.C823_00177"/>
<dbReference type="EMBL" id="AQFT01000005">
    <property type="protein sequence ID" value="EMZ39014.1"/>
    <property type="molecule type" value="Genomic_DNA"/>
</dbReference>
<dbReference type="PANTHER" id="PTHR30161">
    <property type="entry name" value="FLAGELLAR EXPORT PROTEIN, MEMBRANE FLHA SUBUNIT-RELATED"/>
    <property type="match status" value="1"/>
</dbReference>
<comment type="similarity">
    <text evidence="2 7">Belongs to the FHIPEP (flagella/HR/invasion proteins export pore) family.</text>
</comment>
<dbReference type="GO" id="GO:0005886">
    <property type="term" value="C:plasma membrane"/>
    <property type="evidence" value="ECO:0007669"/>
    <property type="project" value="UniProtKB-SubCell"/>
</dbReference>
<proteinExistence type="inferred from homology"/>
<dbReference type="eggNOG" id="COG1298">
    <property type="taxonomic scope" value="Bacteria"/>
</dbReference>
<dbReference type="PIRSF" id="PIRSF005419">
    <property type="entry name" value="FlhA"/>
    <property type="match status" value="1"/>
</dbReference>
<keyword evidence="8" id="KW-0969">Cilium</keyword>
<comment type="caution">
    <text evidence="8">The sequence shown here is derived from an EMBL/GenBank/DDBJ whole genome shotgun (WGS) entry which is preliminary data.</text>
</comment>
<comment type="subcellular location">
    <subcellularLocation>
        <location evidence="1 7">Cell membrane</location>
        <topology evidence="1 7">Multi-pass membrane protein</topology>
    </subcellularLocation>
</comment>
<keyword evidence="3 7" id="KW-1003">Cell membrane</keyword>
<dbReference type="OrthoDB" id="9759185at2"/>
<keyword evidence="4 7" id="KW-0812">Transmembrane</keyword>
<dbReference type="PATRIC" id="fig|1235802.3.peg.191"/>
<keyword evidence="6 7" id="KW-0472">Membrane</keyword>
<dbReference type="InterPro" id="IPR042193">
    <property type="entry name" value="FHIPEP_3"/>
</dbReference>
<feature type="transmembrane region" description="Helical" evidence="7">
    <location>
        <begin position="270"/>
        <end position="302"/>
    </location>
</feature>
<keyword evidence="8" id="KW-0966">Cell projection</keyword>
<dbReference type="InterPro" id="IPR042194">
    <property type="entry name" value="FHIPEP_1"/>
</dbReference>
<comment type="function">
    <text evidence="7">Required for formation of the rod structure of the flagellar apparatus. Together with FliI and FliH, may constitute the export apparatus of flagellin.</text>
</comment>
<keyword evidence="7" id="KW-0653">Protein transport</keyword>
<accession>N2BQ63</accession>
<dbReference type="InterPro" id="IPR006301">
    <property type="entry name" value="FlhA"/>
</dbReference>
<dbReference type="InterPro" id="IPR042196">
    <property type="entry name" value="FHIPEP_4"/>
</dbReference>
<dbReference type="Proteomes" id="UP000012589">
    <property type="component" value="Unassembled WGS sequence"/>
</dbReference>
<keyword evidence="8" id="KW-0282">Flagellum</keyword>
<feature type="transmembrane region" description="Helical" evidence="7">
    <location>
        <begin position="30"/>
        <end position="49"/>
    </location>
</feature>
<name>N2BQ63_9FIRM</name>
<keyword evidence="7" id="KW-1006">Bacterial flagellum protein export</keyword>
<reference evidence="8 9" key="1">
    <citation type="journal article" date="2014" name="Genome Announc.">
        <title>Draft genome sequences of the altered schaedler flora, a defined bacterial community from gnotobiotic mice.</title>
        <authorList>
            <person name="Wannemuehler M.J."/>
            <person name="Overstreet A.M."/>
            <person name="Ward D.V."/>
            <person name="Phillips G.J."/>
        </authorList>
    </citation>
    <scope>NUCLEOTIDE SEQUENCE [LARGE SCALE GENOMIC DNA]</scope>
    <source>
        <strain evidence="8 9">ASF492</strain>
    </source>
</reference>
<dbReference type="Gene3D" id="3.40.50.12790">
    <property type="entry name" value="FHIPEP family, domain 4"/>
    <property type="match status" value="1"/>
</dbReference>
<evidence type="ECO:0000256" key="1">
    <source>
        <dbReference type="ARBA" id="ARBA00004651"/>
    </source>
</evidence>
<keyword evidence="7" id="KW-0813">Transport</keyword>
<evidence type="ECO:0000256" key="3">
    <source>
        <dbReference type="ARBA" id="ARBA00022475"/>
    </source>
</evidence>
<dbReference type="GO" id="GO:0044780">
    <property type="term" value="P:bacterial-type flagellum assembly"/>
    <property type="evidence" value="ECO:0007669"/>
    <property type="project" value="InterPro"/>
</dbReference>
<sequence>MKKSDIGVALYLLAAIIFFIKPIPSQLLDVMLALNISIALVVLFNCLFVQEVLDMSFFPTLLLFTTIFRISLNVSSTRLILGTGDPGNVVATFGAFVGGDDIIIGTIVFIILVIIQFVVINKGSERVSEVTARFTLDAMPGKQMAIDADLNTGAIDDREARNRRDKIQMESAFFGSMDGATKYVKGDASAGLLITFVNLIGGTVMGMTREGLEAVEALQKYGILTIGDGLASQLPSLMISLATGILVTKASKEADFSDILVSQLFGIPKVLYLVGMTLAFLGITTPLNTVLFIAFGLVYIIVGRSMDHSMAVEAIEEESTQAEEEAEEIRKPENVVSLLQVDPIELEFGYGIIPLADVNQGGDLLDRVVMIRRQIALELGTVVPIIRLRDNIQLNPNQYIIKIKGIQITEGEILFDHYMAMNPGYVEEEITGIPTFEPSFHLPAIWITESQRERAESLGYTVVDPPSIIATHLTEIIRSHIAELLTRQDVQNLIDNVKETNPVLVEDLVPKLLGIGEIQKVLQNLLSEGISIRDLLTIFETLADHAVTTRDTDVLTEYTRQALKRAISSRYFMPNEATSVVTLDPNVEQEIMSSVKQTEQGAYLTIDPERTKLIMASVETEIAKLENLGKNPIIVTSPIVRMYFKKMTEEYFKDLIVVSYNEIDSNVELQSVGMVTA</sequence>